<proteinExistence type="predicted"/>
<dbReference type="PROSITE" id="PS50297">
    <property type="entry name" value="ANK_REP_REGION"/>
    <property type="match status" value="2"/>
</dbReference>
<evidence type="ECO:0000256" key="4">
    <source>
        <dbReference type="SAM" id="MobiDB-lite"/>
    </source>
</evidence>
<dbReference type="InterPro" id="IPR036770">
    <property type="entry name" value="Ankyrin_rpt-contain_sf"/>
</dbReference>
<dbReference type="SMART" id="SM00248">
    <property type="entry name" value="ANK"/>
    <property type="match status" value="3"/>
</dbReference>
<feature type="repeat" description="ANK" evidence="3">
    <location>
        <begin position="398"/>
        <end position="430"/>
    </location>
</feature>
<dbReference type="PANTHER" id="PTHR24188">
    <property type="entry name" value="ANKYRIN REPEAT PROTEIN"/>
    <property type="match status" value="1"/>
</dbReference>
<evidence type="ECO:0000256" key="1">
    <source>
        <dbReference type="ARBA" id="ARBA00022737"/>
    </source>
</evidence>
<dbReference type="Gene3D" id="1.25.40.20">
    <property type="entry name" value="Ankyrin repeat-containing domain"/>
    <property type="match status" value="2"/>
</dbReference>
<keyword evidence="2 3" id="KW-0040">ANK repeat</keyword>
<name>A0A7S4NQS8_GUITH</name>
<reference evidence="6" key="1">
    <citation type="submission" date="2021-01" db="EMBL/GenBank/DDBJ databases">
        <authorList>
            <person name="Corre E."/>
            <person name="Pelletier E."/>
            <person name="Niang G."/>
            <person name="Scheremetjew M."/>
            <person name="Finn R."/>
            <person name="Kale V."/>
            <person name="Holt S."/>
            <person name="Cochrane G."/>
            <person name="Meng A."/>
            <person name="Brown T."/>
            <person name="Cohen L."/>
        </authorList>
    </citation>
    <scope>NUCLEOTIDE SEQUENCE</scope>
    <source>
        <strain evidence="6">CCMP 2712</strain>
    </source>
</reference>
<evidence type="ECO:0000313" key="6">
    <source>
        <dbReference type="EMBL" id="CAE2304050.1"/>
    </source>
</evidence>
<dbReference type="AlphaFoldDB" id="A0A7S4NQS8"/>
<dbReference type="PANTHER" id="PTHR24188:SF29">
    <property type="entry name" value="GH09064P"/>
    <property type="match status" value="1"/>
</dbReference>
<dbReference type="PROSITE" id="PS50088">
    <property type="entry name" value="ANK_REPEAT"/>
    <property type="match status" value="2"/>
</dbReference>
<accession>A0A7S4NQS8</accession>
<dbReference type="InterPro" id="IPR002110">
    <property type="entry name" value="Ankyrin_rpt"/>
</dbReference>
<evidence type="ECO:0000256" key="3">
    <source>
        <dbReference type="PROSITE-ProRule" id="PRU00023"/>
    </source>
</evidence>
<evidence type="ECO:0000256" key="2">
    <source>
        <dbReference type="ARBA" id="ARBA00023043"/>
    </source>
</evidence>
<organism evidence="6">
    <name type="scientific">Guillardia theta</name>
    <name type="common">Cryptophyte</name>
    <name type="synonym">Cryptomonas phi</name>
    <dbReference type="NCBI Taxonomy" id="55529"/>
    <lineage>
        <taxon>Eukaryota</taxon>
        <taxon>Cryptophyceae</taxon>
        <taxon>Pyrenomonadales</taxon>
        <taxon>Geminigeraceae</taxon>
        <taxon>Guillardia</taxon>
    </lineage>
</organism>
<dbReference type="Pfam" id="PF12796">
    <property type="entry name" value="Ank_2"/>
    <property type="match status" value="1"/>
</dbReference>
<feature type="compositionally biased region" description="Basic and acidic residues" evidence="4">
    <location>
        <begin position="66"/>
        <end position="82"/>
    </location>
</feature>
<feature type="region of interest" description="Disordered" evidence="4">
    <location>
        <begin position="45"/>
        <end position="84"/>
    </location>
</feature>
<gene>
    <name evidence="6" type="ORF">GTHE00462_LOCUS17576</name>
</gene>
<feature type="chain" id="PRO_5031309523" evidence="5">
    <location>
        <begin position="17"/>
        <end position="497"/>
    </location>
</feature>
<feature type="repeat" description="ANK" evidence="3">
    <location>
        <begin position="365"/>
        <end position="397"/>
    </location>
</feature>
<feature type="compositionally biased region" description="Acidic residues" evidence="4">
    <location>
        <begin position="50"/>
        <end position="63"/>
    </location>
</feature>
<keyword evidence="5" id="KW-0732">Signal</keyword>
<evidence type="ECO:0000256" key="5">
    <source>
        <dbReference type="SAM" id="SignalP"/>
    </source>
</evidence>
<dbReference type="SUPFAM" id="SSF48403">
    <property type="entry name" value="Ankyrin repeat"/>
    <property type="match status" value="1"/>
</dbReference>
<keyword evidence="1" id="KW-0677">Repeat</keyword>
<dbReference type="EMBL" id="HBKN01022380">
    <property type="protein sequence ID" value="CAE2304050.1"/>
    <property type="molecule type" value="Transcribed_RNA"/>
</dbReference>
<sequence length="497" mass="56731">MLRVWALLGCLLGSLASSPVGLPSLRLERRTMELRPHPRLLLSTIRGGNWDEDDEDDDDDDNVDGVGKDRYRDMPPPDEIRYTHGMRTGKSAREGAIIQNMTDKSSADSSDDDEPAWVDGQIKQGGKKIKYYYGRTNYWRDVLNQTDPWEQFEPDLHKGQTYADFMFAKERFDNVDVMEQHGPLKDRMRDLIAEGRTTPAGYGLGGVVSANFSFSYPENRFATIYPNLTGNLSEIPIYDYDSEKDEYFLGTTIVHNDDLSVSLSNKSRLLEPDEVFARFVPYQNASYPEPTKSRDRYIKAFEDQLRWENGELPMPLNEEDLEEIEEDKRRQINEQLCEAAEQGSVGLFKSLMQCGGNVSWHMPPDMLAPLHYAALNGHLEIVKILIEKGVNVSARDDWDRTPLHWAAYNGHVEVAKELIANGANVMAKTKGDCTPYSFASMFMHTHNDVIRYFRDQESKLNPSILNKDTSTTNFLDDEMFKQRNAKFSSHPLRANLG</sequence>
<protein>
    <submittedName>
        <fullName evidence="6">Uncharacterized protein</fullName>
    </submittedName>
</protein>
<feature type="signal peptide" evidence="5">
    <location>
        <begin position="1"/>
        <end position="16"/>
    </location>
</feature>